<proteinExistence type="predicted"/>
<evidence type="ECO:0000313" key="6">
    <source>
        <dbReference type="Proteomes" id="UP000683360"/>
    </source>
</evidence>
<evidence type="ECO:0000313" key="5">
    <source>
        <dbReference type="EMBL" id="CAG2206549.1"/>
    </source>
</evidence>
<dbReference type="Pfam" id="PF03098">
    <property type="entry name" value="An_peroxidase"/>
    <property type="match status" value="1"/>
</dbReference>
<dbReference type="PANTHER" id="PTHR11475">
    <property type="entry name" value="OXIDASE/PEROXIDASE"/>
    <property type="match status" value="1"/>
</dbReference>
<dbReference type="GO" id="GO:0140825">
    <property type="term" value="F:lactoperoxidase activity"/>
    <property type="evidence" value="ECO:0007669"/>
    <property type="project" value="UniProtKB-EC"/>
</dbReference>
<keyword evidence="6" id="KW-1185">Reference proteome</keyword>
<dbReference type="GO" id="GO:0006979">
    <property type="term" value="P:response to oxidative stress"/>
    <property type="evidence" value="ECO:0007669"/>
    <property type="project" value="InterPro"/>
</dbReference>
<protein>
    <submittedName>
        <fullName evidence="5">PXDN</fullName>
        <ecNumber evidence="5">1.11.1.7</ecNumber>
    </submittedName>
</protein>
<feature type="binding site" description="axial binding residue" evidence="4">
    <location>
        <position position="122"/>
    </location>
    <ligand>
        <name>heme b</name>
        <dbReference type="ChEBI" id="CHEBI:60344"/>
    </ligand>
    <ligandPart>
        <name>Fe</name>
        <dbReference type="ChEBI" id="CHEBI:18248"/>
    </ligandPart>
</feature>
<sequence length="252" mass="28504">MSDLVCRMDLSMGDERVNIQPGLGSLHLVFMKEHNRIVDELRARQPQWTDDKLFNEARKIIGAIIQHITYNEWLASTCVFIDDVIIKRDLGLLPTGFFNHYDNTVNPGITVGFATAALRFGHSQIPSHIAHMDADYTTITEETKMEETLKNPHMLVDEAGSKVLELVRFMTTVQGAKADESVHDIDVYVGGMLELRSTQLNGGGDFTYVGETFGCILGEQFKNLRNGDRFWYERAEPEGFSESKYCMRSGIM</sequence>
<evidence type="ECO:0000256" key="3">
    <source>
        <dbReference type="ARBA" id="ARBA00023180"/>
    </source>
</evidence>
<keyword evidence="4" id="KW-0408">Iron</keyword>
<dbReference type="PRINTS" id="PR00457">
    <property type="entry name" value="ANPEROXIDASE"/>
</dbReference>
<evidence type="ECO:0000256" key="4">
    <source>
        <dbReference type="PIRSR" id="PIRSR619791-2"/>
    </source>
</evidence>
<keyword evidence="2" id="KW-0964">Secreted</keyword>
<comment type="subcellular location">
    <subcellularLocation>
        <location evidence="1">Secreted</location>
    </subcellularLocation>
</comment>
<keyword evidence="5" id="KW-0575">Peroxidase</keyword>
<dbReference type="EMBL" id="CAJPWZ010001054">
    <property type="protein sequence ID" value="CAG2206549.1"/>
    <property type="molecule type" value="Genomic_DNA"/>
</dbReference>
<dbReference type="PANTHER" id="PTHR11475:SF4">
    <property type="entry name" value="CHORION PEROXIDASE"/>
    <property type="match status" value="1"/>
</dbReference>
<dbReference type="PROSITE" id="PS50292">
    <property type="entry name" value="PEROXIDASE_3"/>
    <property type="match status" value="1"/>
</dbReference>
<keyword evidence="5" id="KW-0560">Oxidoreductase</keyword>
<dbReference type="InterPro" id="IPR019791">
    <property type="entry name" value="Haem_peroxidase_animal"/>
</dbReference>
<comment type="caution">
    <text evidence="5">The sequence shown here is derived from an EMBL/GenBank/DDBJ whole genome shotgun (WGS) entry which is preliminary data.</text>
</comment>
<dbReference type="InterPro" id="IPR037120">
    <property type="entry name" value="Haem_peroxidase_sf_animal"/>
</dbReference>
<dbReference type="AlphaFoldDB" id="A0A8S3RD31"/>
<organism evidence="5 6">
    <name type="scientific">Mytilus edulis</name>
    <name type="common">Blue mussel</name>
    <dbReference type="NCBI Taxonomy" id="6550"/>
    <lineage>
        <taxon>Eukaryota</taxon>
        <taxon>Metazoa</taxon>
        <taxon>Spiralia</taxon>
        <taxon>Lophotrochozoa</taxon>
        <taxon>Mollusca</taxon>
        <taxon>Bivalvia</taxon>
        <taxon>Autobranchia</taxon>
        <taxon>Pteriomorphia</taxon>
        <taxon>Mytilida</taxon>
        <taxon>Mytiloidea</taxon>
        <taxon>Mytilidae</taxon>
        <taxon>Mytilinae</taxon>
        <taxon>Mytilus</taxon>
    </lineage>
</organism>
<dbReference type="SUPFAM" id="SSF48113">
    <property type="entry name" value="Heme-dependent peroxidases"/>
    <property type="match status" value="1"/>
</dbReference>
<dbReference type="EC" id="1.11.1.7" evidence="5"/>
<name>A0A8S3RD31_MYTED</name>
<dbReference type="GO" id="GO:0046872">
    <property type="term" value="F:metal ion binding"/>
    <property type="evidence" value="ECO:0007669"/>
    <property type="project" value="UniProtKB-KW"/>
</dbReference>
<reference evidence="5" key="1">
    <citation type="submission" date="2021-03" db="EMBL/GenBank/DDBJ databases">
        <authorList>
            <person name="Bekaert M."/>
        </authorList>
    </citation>
    <scope>NUCLEOTIDE SEQUENCE</scope>
</reference>
<dbReference type="GO" id="GO:0005576">
    <property type="term" value="C:extracellular region"/>
    <property type="evidence" value="ECO:0007669"/>
    <property type="project" value="UniProtKB-SubCell"/>
</dbReference>
<dbReference type="InterPro" id="IPR010255">
    <property type="entry name" value="Haem_peroxidase_sf"/>
</dbReference>
<dbReference type="OrthoDB" id="823504at2759"/>
<keyword evidence="4" id="KW-0479">Metal-binding</keyword>
<gene>
    <name evidence="5" type="ORF">MEDL_20870</name>
</gene>
<keyword evidence="3" id="KW-0325">Glycoprotein</keyword>
<dbReference type="Proteomes" id="UP000683360">
    <property type="component" value="Unassembled WGS sequence"/>
</dbReference>
<dbReference type="GO" id="GO:0020037">
    <property type="term" value="F:heme binding"/>
    <property type="evidence" value="ECO:0007669"/>
    <property type="project" value="InterPro"/>
</dbReference>
<dbReference type="Gene3D" id="1.10.640.10">
    <property type="entry name" value="Haem peroxidase domain superfamily, animal type"/>
    <property type="match status" value="2"/>
</dbReference>
<keyword evidence="4" id="KW-0349">Heme</keyword>
<evidence type="ECO:0000256" key="2">
    <source>
        <dbReference type="ARBA" id="ARBA00022525"/>
    </source>
</evidence>
<accession>A0A8S3RD31</accession>
<evidence type="ECO:0000256" key="1">
    <source>
        <dbReference type="ARBA" id="ARBA00004613"/>
    </source>
</evidence>